<reference evidence="1" key="1">
    <citation type="submission" date="2023-06" db="EMBL/GenBank/DDBJ databases">
        <authorList>
            <consortium name="Lawrence Berkeley National Laboratory"/>
            <person name="Ahrendt S."/>
            <person name="Sahu N."/>
            <person name="Indic B."/>
            <person name="Wong-Bajracharya J."/>
            <person name="Merenyi Z."/>
            <person name="Ke H.-M."/>
            <person name="Monk M."/>
            <person name="Kocsube S."/>
            <person name="Drula E."/>
            <person name="Lipzen A."/>
            <person name="Balint B."/>
            <person name="Henrissat B."/>
            <person name="Andreopoulos B."/>
            <person name="Martin F.M."/>
            <person name="Harder C.B."/>
            <person name="Rigling D."/>
            <person name="Ford K.L."/>
            <person name="Foster G.D."/>
            <person name="Pangilinan J."/>
            <person name="Papanicolaou A."/>
            <person name="Barry K."/>
            <person name="LaButti K."/>
            <person name="Viragh M."/>
            <person name="Koriabine M."/>
            <person name="Yan M."/>
            <person name="Riley R."/>
            <person name="Champramary S."/>
            <person name="Plett K.L."/>
            <person name="Tsai I.J."/>
            <person name="Slot J."/>
            <person name="Sipos G."/>
            <person name="Plett J."/>
            <person name="Nagy L.G."/>
            <person name="Grigoriev I.V."/>
        </authorList>
    </citation>
    <scope>NUCLEOTIDE SEQUENCE</scope>
    <source>
        <strain evidence="1">HWK02</strain>
    </source>
</reference>
<gene>
    <name evidence="1" type="ORF">EDD18DRAFT_1060179</name>
</gene>
<dbReference type="AlphaFoldDB" id="A0AA39QP66"/>
<evidence type="ECO:0000313" key="2">
    <source>
        <dbReference type="Proteomes" id="UP001175228"/>
    </source>
</evidence>
<organism evidence="1 2">
    <name type="scientific">Armillaria luteobubalina</name>
    <dbReference type="NCBI Taxonomy" id="153913"/>
    <lineage>
        <taxon>Eukaryota</taxon>
        <taxon>Fungi</taxon>
        <taxon>Dikarya</taxon>
        <taxon>Basidiomycota</taxon>
        <taxon>Agaricomycotina</taxon>
        <taxon>Agaricomycetes</taxon>
        <taxon>Agaricomycetidae</taxon>
        <taxon>Agaricales</taxon>
        <taxon>Marasmiineae</taxon>
        <taxon>Physalacriaceae</taxon>
        <taxon>Armillaria</taxon>
    </lineage>
</organism>
<protein>
    <submittedName>
        <fullName evidence="1">Uncharacterized protein</fullName>
    </submittedName>
</protein>
<comment type="caution">
    <text evidence="1">The sequence shown here is derived from an EMBL/GenBank/DDBJ whole genome shotgun (WGS) entry which is preliminary data.</text>
</comment>
<accession>A0AA39QP66</accession>
<evidence type="ECO:0000313" key="1">
    <source>
        <dbReference type="EMBL" id="KAK0506582.1"/>
    </source>
</evidence>
<feature type="non-terminal residue" evidence="1">
    <location>
        <position position="1"/>
    </location>
</feature>
<proteinExistence type="predicted"/>
<dbReference type="Proteomes" id="UP001175228">
    <property type="component" value="Unassembled WGS sequence"/>
</dbReference>
<sequence>VGMFEARDACSGARAWNGRHITPTLYHNHHDLEKKYGADATKQTIQFGLSYLDEMIGVTEEEA</sequence>
<dbReference type="EMBL" id="JAUEPU010000001">
    <property type="protein sequence ID" value="KAK0506582.1"/>
    <property type="molecule type" value="Genomic_DNA"/>
</dbReference>
<keyword evidence="2" id="KW-1185">Reference proteome</keyword>
<name>A0AA39QP66_9AGAR</name>